<dbReference type="SMART" id="SM00409">
    <property type="entry name" value="IG"/>
    <property type="match status" value="1"/>
</dbReference>
<dbReference type="CDD" id="cd00054">
    <property type="entry name" value="EGF_CA"/>
    <property type="match status" value="1"/>
</dbReference>
<dbReference type="SMART" id="SM00408">
    <property type="entry name" value="IGc2"/>
    <property type="match status" value="1"/>
</dbReference>
<name>A0AAE1HZT6_9NEOP</name>
<dbReference type="InterPro" id="IPR003598">
    <property type="entry name" value="Ig_sub2"/>
</dbReference>
<dbReference type="PROSITE" id="PS01186">
    <property type="entry name" value="EGF_2"/>
    <property type="match status" value="1"/>
</dbReference>
<reference evidence="4" key="2">
    <citation type="journal article" date="2023" name="BMC Genomics">
        <title>Pest status, molecular evolution, and epigenetic factors derived from the genome assembly of Frankliniella fusca, a thysanopteran phytovirus vector.</title>
        <authorList>
            <person name="Catto M.A."/>
            <person name="Labadie P.E."/>
            <person name="Jacobson A.L."/>
            <person name="Kennedy G.G."/>
            <person name="Srinivasan R."/>
            <person name="Hunt B.G."/>
        </authorList>
    </citation>
    <scope>NUCLEOTIDE SEQUENCE</scope>
    <source>
        <strain evidence="4">PL_HMW_Pooled</strain>
    </source>
</reference>
<dbReference type="SUPFAM" id="SSF48726">
    <property type="entry name" value="Immunoglobulin"/>
    <property type="match status" value="1"/>
</dbReference>
<dbReference type="PROSITE" id="PS00022">
    <property type="entry name" value="EGF_1"/>
    <property type="match status" value="1"/>
</dbReference>
<dbReference type="EMBL" id="JAHWGI010001412">
    <property type="protein sequence ID" value="KAK3930659.1"/>
    <property type="molecule type" value="Genomic_DNA"/>
</dbReference>
<dbReference type="InterPro" id="IPR036179">
    <property type="entry name" value="Ig-like_dom_sf"/>
</dbReference>
<dbReference type="Proteomes" id="UP001219518">
    <property type="component" value="Unassembled WGS sequence"/>
</dbReference>
<organism evidence="4 5">
    <name type="scientific">Frankliniella fusca</name>
    <dbReference type="NCBI Taxonomy" id="407009"/>
    <lineage>
        <taxon>Eukaryota</taxon>
        <taxon>Metazoa</taxon>
        <taxon>Ecdysozoa</taxon>
        <taxon>Arthropoda</taxon>
        <taxon>Hexapoda</taxon>
        <taxon>Insecta</taxon>
        <taxon>Pterygota</taxon>
        <taxon>Neoptera</taxon>
        <taxon>Paraneoptera</taxon>
        <taxon>Thysanoptera</taxon>
        <taxon>Terebrantia</taxon>
        <taxon>Thripoidea</taxon>
        <taxon>Thripidae</taxon>
        <taxon>Frankliniella</taxon>
    </lineage>
</organism>
<keyword evidence="1" id="KW-1015">Disulfide bond</keyword>
<dbReference type="InterPro" id="IPR003599">
    <property type="entry name" value="Ig_sub"/>
</dbReference>
<comment type="caution">
    <text evidence="4">The sequence shown here is derived from an EMBL/GenBank/DDBJ whole genome shotgun (WGS) entry which is preliminary data.</text>
</comment>
<evidence type="ECO:0000259" key="2">
    <source>
        <dbReference type="PROSITE" id="PS50026"/>
    </source>
</evidence>
<evidence type="ECO:0000313" key="4">
    <source>
        <dbReference type="EMBL" id="KAK3930659.1"/>
    </source>
</evidence>
<dbReference type="PROSITE" id="PS50835">
    <property type="entry name" value="IG_LIKE"/>
    <property type="match status" value="1"/>
</dbReference>
<accession>A0AAE1HZT6</accession>
<dbReference type="InterPro" id="IPR007110">
    <property type="entry name" value="Ig-like_dom"/>
</dbReference>
<feature type="non-terminal residue" evidence="4">
    <location>
        <position position="303"/>
    </location>
</feature>
<dbReference type="Gene3D" id="2.60.40.10">
    <property type="entry name" value="Immunoglobulins"/>
    <property type="match status" value="1"/>
</dbReference>
<proteinExistence type="predicted"/>
<feature type="non-terminal residue" evidence="4">
    <location>
        <position position="1"/>
    </location>
</feature>
<dbReference type="AlphaFoldDB" id="A0AAE1HZT6"/>
<evidence type="ECO:0000259" key="3">
    <source>
        <dbReference type="PROSITE" id="PS50835"/>
    </source>
</evidence>
<dbReference type="InterPro" id="IPR000742">
    <property type="entry name" value="EGF"/>
</dbReference>
<evidence type="ECO:0000313" key="5">
    <source>
        <dbReference type="Proteomes" id="UP001219518"/>
    </source>
</evidence>
<evidence type="ECO:0000256" key="1">
    <source>
        <dbReference type="PROSITE-ProRule" id="PRU00076"/>
    </source>
</evidence>
<keyword evidence="1" id="KW-0245">EGF-like domain</keyword>
<feature type="domain" description="EGF-like" evidence="2">
    <location>
        <begin position="1"/>
        <end position="24"/>
    </location>
</feature>
<sequence length="303" mass="32604">SRHSGWHPEPRCLCRPGYAGPHCETRLQAANTDCPASATTGPACAGVDCATGEKLRYTISVRQTGNSTVSGLTRHQLERQMQKYLRNASSSRMEHFRLLSTGSFVGELSFQWVGPLVDDARYRETLSRAASGHQAGPGAKWLEVNLQHMTLRTEPTLHMVALSTAPPASLFTDTETLNNTVGGGGGGGSGNSSLAVETVSEGEPFTLTCVATGSTSIKFHWVKDGLALADNDTRASKWLWTRVEALGGGRYQSQLHVRSAVQLHAGRYTCGAQDWEARGCIAVQLGVRRAPQVRVAPMASTLR</sequence>
<comment type="caution">
    <text evidence="1">Lacks conserved residue(s) required for the propagation of feature annotation.</text>
</comment>
<gene>
    <name evidence="4" type="ORF">KUF71_024015</name>
</gene>
<dbReference type="Pfam" id="PF13927">
    <property type="entry name" value="Ig_3"/>
    <property type="match status" value="1"/>
</dbReference>
<reference evidence="4" key="1">
    <citation type="submission" date="2021-07" db="EMBL/GenBank/DDBJ databases">
        <authorList>
            <person name="Catto M.A."/>
            <person name="Jacobson A."/>
            <person name="Kennedy G."/>
            <person name="Labadie P."/>
            <person name="Hunt B.G."/>
            <person name="Srinivasan R."/>
        </authorList>
    </citation>
    <scope>NUCLEOTIDE SEQUENCE</scope>
    <source>
        <strain evidence="4">PL_HMW_Pooled</strain>
        <tissue evidence="4">Head</tissue>
    </source>
</reference>
<dbReference type="PROSITE" id="PS50026">
    <property type="entry name" value="EGF_3"/>
    <property type="match status" value="1"/>
</dbReference>
<feature type="disulfide bond" evidence="1">
    <location>
        <begin position="14"/>
        <end position="23"/>
    </location>
</feature>
<protein>
    <submittedName>
        <fullName evidence="4">Hemicentin-1</fullName>
    </submittedName>
</protein>
<dbReference type="InterPro" id="IPR013783">
    <property type="entry name" value="Ig-like_fold"/>
</dbReference>
<feature type="domain" description="Ig-like" evidence="3">
    <location>
        <begin position="166"/>
        <end position="274"/>
    </location>
</feature>
<keyword evidence="5" id="KW-1185">Reference proteome</keyword>
<dbReference type="CDD" id="cd00096">
    <property type="entry name" value="Ig"/>
    <property type="match status" value="1"/>
</dbReference>